<accession>A0A418YB40</accession>
<keyword evidence="3" id="KW-1185">Reference proteome</keyword>
<organism evidence="2 3">
    <name type="scientific">Motilimonas pumila</name>
    <dbReference type="NCBI Taxonomy" id="2303987"/>
    <lineage>
        <taxon>Bacteria</taxon>
        <taxon>Pseudomonadati</taxon>
        <taxon>Pseudomonadota</taxon>
        <taxon>Gammaproteobacteria</taxon>
        <taxon>Alteromonadales</taxon>
        <taxon>Alteromonadales genera incertae sedis</taxon>
        <taxon>Motilimonas</taxon>
    </lineage>
</organism>
<reference evidence="2 3" key="2">
    <citation type="submission" date="2019-01" db="EMBL/GenBank/DDBJ databases">
        <title>Motilimonas pumilus sp. nov., isolated from the gut of sea cucumber (Apostichopus japonicus).</title>
        <authorList>
            <person name="Wang F.-Q."/>
            <person name="Ren L.-H."/>
            <person name="Lin Y.-W."/>
            <person name="Sun G.-H."/>
            <person name="Du Z.-J."/>
            <person name="Zhao J.-X."/>
            <person name="Liu X.-J."/>
            <person name="Liu L.-J."/>
        </authorList>
    </citation>
    <scope>NUCLEOTIDE SEQUENCE [LARGE SCALE GENOMIC DNA]</scope>
    <source>
        <strain evidence="2 3">PLHSC7-2</strain>
    </source>
</reference>
<dbReference type="RefSeq" id="WP_119911956.1">
    <property type="nucleotide sequence ID" value="NZ_QZCH01000027.1"/>
</dbReference>
<dbReference type="EMBL" id="QZCH01000027">
    <property type="protein sequence ID" value="RJG40201.1"/>
    <property type="molecule type" value="Genomic_DNA"/>
</dbReference>
<evidence type="ECO:0000313" key="3">
    <source>
        <dbReference type="Proteomes" id="UP000283255"/>
    </source>
</evidence>
<proteinExistence type="predicted"/>
<keyword evidence="1" id="KW-0732">Signal</keyword>
<dbReference type="Proteomes" id="UP000283255">
    <property type="component" value="Unassembled WGS sequence"/>
</dbReference>
<dbReference type="Pfam" id="PF11948">
    <property type="entry name" value="DUF3465"/>
    <property type="match status" value="1"/>
</dbReference>
<name>A0A418YB40_9GAMM</name>
<dbReference type="InterPro" id="IPR021856">
    <property type="entry name" value="DUF3465"/>
</dbReference>
<evidence type="ECO:0000313" key="2">
    <source>
        <dbReference type="EMBL" id="RJG40201.1"/>
    </source>
</evidence>
<dbReference type="AlphaFoldDB" id="A0A418YB40"/>
<gene>
    <name evidence="2" type="ORF">D1Z90_16815</name>
</gene>
<feature type="chain" id="PRO_5019437386" evidence="1">
    <location>
        <begin position="23"/>
        <end position="132"/>
    </location>
</feature>
<dbReference type="OrthoDB" id="195616at2"/>
<protein>
    <submittedName>
        <fullName evidence="2">DUF3465 domain-containing protein</fullName>
    </submittedName>
</protein>
<reference evidence="2 3" key="1">
    <citation type="submission" date="2018-09" db="EMBL/GenBank/DDBJ databases">
        <authorList>
            <person name="Wang F."/>
        </authorList>
    </citation>
    <scope>NUCLEOTIDE SEQUENCE [LARGE SCALE GENOMIC DNA]</scope>
    <source>
        <strain evidence="2 3">PLHSC7-2</strain>
    </source>
</reference>
<feature type="signal peptide" evidence="1">
    <location>
        <begin position="1"/>
        <end position="22"/>
    </location>
</feature>
<evidence type="ECO:0000256" key="1">
    <source>
        <dbReference type="SAM" id="SignalP"/>
    </source>
</evidence>
<comment type="caution">
    <text evidence="2">The sequence shown here is derived from an EMBL/GenBank/DDBJ whole genome shotgun (WGS) entry which is preliminary data.</text>
</comment>
<sequence>MFKPLILVLAAVLCGFCGVGLAADRSIETAYRQQQSDIQVKGEGRVIKVLPDDTKGSQHQRFILKLASGQTLLIAHNIDLAPRIADLQVGDHVRFYGEYEWNAKGGVVHWTHHDPGGRHVGGWLQHQGRTYQ</sequence>